<keyword evidence="2" id="KW-1185">Reference proteome</keyword>
<accession>A0A3Q7EFB3</accession>
<evidence type="ECO:0000313" key="1">
    <source>
        <dbReference type="EnsemblPlants" id="Solyc01g065621.1.1.1"/>
    </source>
</evidence>
<dbReference type="PANTHER" id="PTHR11439">
    <property type="entry name" value="GAG-POL-RELATED RETROTRANSPOSON"/>
    <property type="match status" value="1"/>
</dbReference>
<proteinExistence type="predicted"/>
<protein>
    <recommendedName>
        <fullName evidence="3">Reverse transcriptase Ty1/copia-type domain-containing protein</fullName>
    </recommendedName>
</protein>
<dbReference type="Proteomes" id="UP000004994">
    <property type="component" value="Chromosome 1"/>
</dbReference>
<evidence type="ECO:0008006" key="3">
    <source>
        <dbReference type="Google" id="ProtNLM"/>
    </source>
</evidence>
<dbReference type="Gramene" id="Solyc01g065621.1.1">
    <property type="protein sequence ID" value="Solyc01g065621.1.1.1"/>
    <property type="gene ID" value="Solyc01g065621.1"/>
</dbReference>
<evidence type="ECO:0000313" key="2">
    <source>
        <dbReference type="Proteomes" id="UP000004994"/>
    </source>
</evidence>
<reference evidence="1" key="1">
    <citation type="journal article" date="2012" name="Nature">
        <title>The tomato genome sequence provides insights into fleshy fruit evolution.</title>
        <authorList>
            <consortium name="Tomato Genome Consortium"/>
        </authorList>
    </citation>
    <scope>NUCLEOTIDE SEQUENCE [LARGE SCALE GENOMIC DNA]</scope>
    <source>
        <strain evidence="1">cv. Heinz 1706</strain>
    </source>
</reference>
<reference evidence="1" key="2">
    <citation type="submission" date="2019-01" db="UniProtKB">
        <authorList>
            <consortium name="EnsemblPlants"/>
        </authorList>
    </citation>
    <scope>IDENTIFICATION</scope>
    <source>
        <strain evidence="1">cv. Heinz 1706</strain>
    </source>
</reference>
<dbReference type="AlphaFoldDB" id="A0A3Q7EFB3"/>
<dbReference type="InParanoid" id="A0A3Q7EFB3"/>
<sequence>MHQRKYTLEIISEAGLGAAKPAFTPLDPYVQLTAREYDELNGTGKEDKLLTDLAVYRRLIGKLLYLNVTRPYISFSTKTLSEFLHQPKQSHLNASLKVVRYIKIQAGVGVLLSSTNNKELQV</sequence>
<dbReference type="OMA" id="INMHQRK"/>
<dbReference type="EnsemblPlants" id="Solyc01g065621.1.1">
    <property type="protein sequence ID" value="Solyc01g065621.1.1.1"/>
    <property type="gene ID" value="Solyc01g065621.1"/>
</dbReference>
<organism evidence="1">
    <name type="scientific">Solanum lycopersicum</name>
    <name type="common">Tomato</name>
    <name type="synonym">Lycopersicon esculentum</name>
    <dbReference type="NCBI Taxonomy" id="4081"/>
    <lineage>
        <taxon>Eukaryota</taxon>
        <taxon>Viridiplantae</taxon>
        <taxon>Streptophyta</taxon>
        <taxon>Embryophyta</taxon>
        <taxon>Tracheophyta</taxon>
        <taxon>Spermatophyta</taxon>
        <taxon>Magnoliopsida</taxon>
        <taxon>eudicotyledons</taxon>
        <taxon>Gunneridae</taxon>
        <taxon>Pentapetalae</taxon>
        <taxon>asterids</taxon>
        <taxon>lamiids</taxon>
        <taxon>Solanales</taxon>
        <taxon>Solanaceae</taxon>
        <taxon>Solanoideae</taxon>
        <taxon>Solaneae</taxon>
        <taxon>Solanum</taxon>
        <taxon>Solanum subgen. Lycopersicon</taxon>
    </lineage>
</organism>
<name>A0A3Q7EFB3_SOLLC</name>
<dbReference type="STRING" id="4081.A0A3Q7EFB3"/>
<dbReference type="PANTHER" id="PTHR11439:SF516">
    <property type="entry name" value="REVERSE TRANSCRIPTASE TY1_COPIA-TYPE DOMAIN-CONTAINING PROTEIN"/>
    <property type="match status" value="1"/>
</dbReference>